<dbReference type="InterPro" id="IPR022812">
    <property type="entry name" value="Dynamin"/>
</dbReference>
<dbReference type="Pfam" id="PF00350">
    <property type="entry name" value="Dynamin_N"/>
    <property type="match status" value="1"/>
</dbReference>
<evidence type="ECO:0008006" key="7">
    <source>
        <dbReference type="Google" id="ProtNLM"/>
    </source>
</evidence>
<dbReference type="Proteomes" id="UP000664169">
    <property type="component" value="Unassembled WGS sequence"/>
</dbReference>
<dbReference type="GO" id="GO:0000266">
    <property type="term" value="P:mitochondrial fission"/>
    <property type="evidence" value="ECO:0007669"/>
    <property type="project" value="TreeGrafter"/>
</dbReference>
<dbReference type="GO" id="GO:0016559">
    <property type="term" value="P:peroxisome fission"/>
    <property type="evidence" value="ECO:0007669"/>
    <property type="project" value="TreeGrafter"/>
</dbReference>
<dbReference type="PANTHER" id="PTHR11566:SF21">
    <property type="entry name" value="DYNAMIN RELATED PROTEIN 1, ISOFORM A"/>
    <property type="match status" value="1"/>
</dbReference>
<evidence type="ECO:0000256" key="2">
    <source>
        <dbReference type="ARBA" id="ARBA00023134"/>
    </source>
</evidence>
<gene>
    <name evidence="5" type="ORF">GOMPHAMPRED_007116</name>
</gene>
<keyword evidence="6" id="KW-1185">Reference proteome</keyword>
<dbReference type="GO" id="GO:0008017">
    <property type="term" value="F:microtubule binding"/>
    <property type="evidence" value="ECO:0007669"/>
    <property type="project" value="TreeGrafter"/>
</dbReference>
<dbReference type="GO" id="GO:0005874">
    <property type="term" value="C:microtubule"/>
    <property type="evidence" value="ECO:0007669"/>
    <property type="project" value="TreeGrafter"/>
</dbReference>
<proteinExistence type="predicted"/>
<dbReference type="Gene3D" id="1.20.120.1240">
    <property type="entry name" value="Dynamin, middle domain"/>
    <property type="match status" value="1"/>
</dbReference>
<evidence type="ECO:0000259" key="4">
    <source>
        <dbReference type="PROSITE" id="PS51718"/>
    </source>
</evidence>
<dbReference type="InterPro" id="IPR001401">
    <property type="entry name" value="Dynamin_GTPase"/>
</dbReference>
<reference evidence="5" key="1">
    <citation type="submission" date="2021-03" db="EMBL/GenBank/DDBJ databases">
        <authorList>
            <person name="Tagirdzhanova G."/>
        </authorList>
    </citation>
    <scope>NUCLEOTIDE SEQUENCE</scope>
</reference>
<dbReference type="InterPro" id="IPR020850">
    <property type="entry name" value="GED_dom"/>
</dbReference>
<name>A0A8H3IM27_9LECA</name>
<dbReference type="GO" id="GO:0005525">
    <property type="term" value="F:GTP binding"/>
    <property type="evidence" value="ECO:0007669"/>
    <property type="project" value="InterPro"/>
</dbReference>
<dbReference type="SUPFAM" id="SSF52540">
    <property type="entry name" value="P-loop containing nucleoside triphosphate hydrolases"/>
    <property type="match status" value="1"/>
</dbReference>
<keyword evidence="1" id="KW-0547">Nucleotide-binding</keyword>
<dbReference type="FunFam" id="3.40.50.300:FF:001425">
    <property type="entry name" value="Dynamin GTPase, putative"/>
    <property type="match status" value="1"/>
</dbReference>
<feature type="domain" description="GED" evidence="3">
    <location>
        <begin position="603"/>
        <end position="693"/>
    </location>
</feature>
<dbReference type="GO" id="GO:0016020">
    <property type="term" value="C:membrane"/>
    <property type="evidence" value="ECO:0007669"/>
    <property type="project" value="TreeGrafter"/>
</dbReference>
<dbReference type="PROSITE" id="PS51718">
    <property type="entry name" value="G_DYNAMIN_2"/>
    <property type="match status" value="1"/>
</dbReference>
<dbReference type="OrthoDB" id="415706at2759"/>
<sequence length="693" mass="78561">MTRVMLSPNAIEDIDNEDRVKVLGIIDQFRALGVNEDVSLPQLVVVGDQSSGKSSLLEGLTGLSFPIASELCTRFATQIILRRAPESDDEVRVSIIPGPTASNDEDQKRHLESFACALPGKDLDSAKFKTLLDEAATHMGLPASSTENLADLEKRFSDDILRIEISGPTHHHLSVVDVPGLFHNPTRFQTEEDLEIIRNLLQGYITDSRTIILAVMDARNNLANQEVFRMARAADPEGKRTVGIITKCDALQKGDEDAVLRIAQNSVECLNHGWFVVKNRSTQDIQNNVTIKQRHANEQEFFKKAPWTALDKDRIGIRHLKKFLGRLLYDHIRGEFPALIDEIRNLAATEREALEDLGPARQTAQQQRQYLSRLTARYQSLVGDCLRGNYASSWDSQDHRKLRMRLHLANEDFAKQLARDGHYLPFRTVDDNIDSDYDRNAKEESIYEWIKKHYRDSRGSELPGTVNPLVLETLFRQQAKKWRQISEKHLASIDVIVSEFNTAAFSNVFTDDAVRDGVKKCNEASMCDTRREASKRLQDLLDDEMCGILQTVNHYFAQTLDAFRQERVITRLKAFGLQDNQRVTVSLASLKSVTCISNEDQAVFDIHDILKAYYKVALKRFADSVVTQVVERFYVGKTGPLKQTSPEQVGSFADDQLSRIARENYATSTRRNELHSKLERLEKALALAEKTHP</sequence>
<evidence type="ECO:0000313" key="6">
    <source>
        <dbReference type="Proteomes" id="UP000664169"/>
    </source>
</evidence>
<evidence type="ECO:0000259" key="3">
    <source>
        <dbReference type="PROSITE" id="PS51388"/>
    </source>
</evidence>
<dbReference type="PRINTS" id="PR00195">
    <property type="entry name" value="DYNAMIN"/>
</dbReference>
<dbReference type="Gene3D" id="3.40.50.300">
    <property type="entry name" value="P-loop containing nucleotide triphosphate hydrolases"/>
    <property type="match status" value="1"/>
</dbReference>
<dbReference type="PROSITE" id="PS51388">
    <property type="entry name" value="GED"/>
    <property type="match status" value="1"/>
</dbReference>
<dbReference type="Pfam" id="PF01031">
    <property type="entry name" value="Dynamin_M"/>
    <property type="match status" value="1"/>
</dbReference>
<accession>A0A8H3IM27</accession>
<dbReference type="CDD" id="cd08771">
    <property type="entry name" value="DLP_1"/>
    <property type="match status" value="1"/>
</dbReference>
<evidence type="ECO:0000313" key="5">
    <source>
        <dbReference type="EMBL" id="CAF9932992.1"/>
    </source>
</evidence>
<dbReference type="GO" id="GO:0006897">
    <property type="term" value="P:endocytosis"/>
    <property type="evidence" value="ECO:0007669"/>
    <property type="project" value="TreeGrafter"/>
</dbReference>
<protein>
    <recommendedName>
        <fullName evidence="7">P-loop containing nucleoside triphosphate hydrolase protein</fullName>
    </recommendedName>
</protein>
<dbReference type="SMART" id="SM00053">
    <property type="entry name" value="DYNc"/>
    <property type="match status" value="1"/>
</dbReference>
<dbReference type="InterPro" id="IPR027417">
    <property type="entry name" value="P-loop_NTPase"/>
</dbReference>
<dbReference type="InterPro" id="IPR000375">
    <property type="entry name" value="Dynamin_stalk"/>
</dbReference>
<organism evidence="5 6">
    <name type="scientific">Gomphillus americanus</name>
    <dbReference type="NCBI Taxonomy" id="1940652"/>
    <lineage>
        <taxon>Eukaryota</taxon>
        <taxon>Fungi</taxon>
        <taxon>Dikarya</taxon>
        <taxon>Ascomycota</taxon>
        <taxon>Pezizomycotina</taxon>
        <taxon>Lecanoromycetes</taxon>
        <taxon>OSLEUM clade</taxon>
        <taxon>Ostropomycetidae</taxon>
        <taxon>Ostropales</taxon>
        <taxon>Graphidaceae</taxon>
        <taxon>Gomphilloideae</taxon>
        <taxon>Gomphillus</taxon>
    </lineage>
</organism>
<evidence type="ECO:0000256" key="1">
    <source>
        <dbReference type="ARBA" id="ARBA00022741"/>
    </source>
</evidence>
<dbReference type="GO" id="GO:0005739">
    <property type="term" value="C:mitochondrion"/>
    <property type="evidence" value="ECO:0007669"/>
    <property type="project" value="TreeGrafter"/>
</dbReference>
<comment type="caution">
    <text evidence="5">The sequence shown here is derived from an EMBL/GenBank/DDBJ whole genome shotgun (WGS) entry which is preliminary data.</text>
</comment>
<feature type="domain" description="Dynamin-type G" evidence="4">
    <location>
        <begin position="37"/>
        <end position="337"/>
    </location>
</feature>
<dbReference type="GO" id="GO:0003924">
    <property type="term" value="F:GTPase activity"/>
    <property type="evidence" value="ECO:0007669"/>
    <property type="project" value="InterPro"/>
</dbReference>
<dbReference type="EMBL" id="CAJPDQ010000050">
    <property type="protein sequence ID" value="CAF9932992.1"/>
    <property type="molecule type" value="Genomic_DNA"/>
</dbReference>
<dbReference type="AlphaFoldDB" id="A0A8H3IM27"/>
<dbReference type="PANTHER" id="PTHR11566">
    <property type="entry name" value="DYNAMIN"/>
    <property type="match status" value="1"/>
</dbReference>
<dbReference type="InterPro" id="IPR045063">
    <property type="entry name" value="Dynamin_N"/>
</dbReference>
<dbReference type="InterPro" id="IPR030381">
    <property type="entry name" value="G_DYNAMIN_dom"/>
</dbReference>
<keyword evidence="2" id="KW-0342">GTP-binding</keyword>
<dbReference type="GO" id="GO:0048312">
    <property type="term" value="P:intracellular distribution of mitochondria"/>
    <property type="evidence" value="ECO:0007669"/>
    <property type="project" value="TreeGrafter"/>
</dbReference>